<evidence type="ECO:0000313" key="7">
    <source>
        <dbReference type="EMBL" id="QIB69114.1"/>
    </source>
</evidence>
<evidence type="ECO:0000256" key="3">
    <source>
        <dbReference type="ARBA" id="ARBA00022692"/>
    </source>
</evidence>
<dbReference type="AlphaFoldDB" id="A0A858BWL0"/>
<keyword evidence="2" id="KW-1003">Cell membrane</keyword>
<feature type="transmembrane region" description="Helical" evidence="6">
    <location>
        <begin position="469"/>
        <end position="489"/>
    </location>
</feature>
<dbReference type="EMBL" id="CP048649">
    <property type="protein sequence ID" value="QIB69114.1"/>
    <property type="molecule type" value="Genomic_DNA"/>
</dbReference>
<dbReference type="GO" id="GO:0005886">
    <property type="term" value="C:plasma membrane"/>
    <property type="evidence" value="ECO:0007669"/>
    <property type="project" value="UniProtKB-SubCell"/>
</dbReference>
<protein>
    <submittedName>
        <fullName evidence="7">Oligosaccharide flippase family protein</fullName>
    </submittedName>
</protein>
<accession>A0A858BWL0</accession>
<dbReference type="KEGG" id="abut:Ami103574_07175"/>
<feature type="transmembrane region" description="Helical" evidence="6">
    <location>
        <begin position="158"/>
        <end position="180"/>
    </location>
</feature>
<keyword evidence="8" id="KW-1185">Reference proteome</keyword>
<feature type="transmembrane region" description="Helical" evidence="6">
    <location>
        <begin position="88"/>
        <end position="110"/>
    </location>
</feature>
<feature type="transmembrane region" description="Helical" evidence="6">
    <location>
        <begin position="186"/>
        <end position="208"/>
    </location>
</feature>
<evidence type="ECO:0000256" key="6">
    <source>
        <dbReference type="SAM" id="Phobius"/>
    </source>
</evidence>
<organism evidence="7 8">
    <name type="scientific">Aminipila butyrica</name>
    <dbReference type="NCBI Taxonomy" id="433296"/>
    <lineage>
        <taxon>Bacteria</taxon>
        <taxon>Bacillati</taxon>
        <taxon>Bacillota</taxon>
        <taxon>Clostridia</taxon>
        <taxon>Peptostreptococcales</taxon>
        <taxon>Anaerovoracaceae</taxon>
        <taxon>Aminipila</taxon>
    </lineage>
</organism>
<feature type="transmembrane region" description="Helical" evidence="6">
    <location>
        <begin position="345"/>
        <end position="362"/>
    </location>
</feature>
<keyword evidence="5 6" id="KW-0472">Membrane</keyword>
<dbReference type="RefSeq" id="WP_163066076.1">
    <property type="nucleotide sequence ID" value="NZ_CP048649.1"/>
</dbReference>
<feature type="transmembrane region" description="Helical" evidence="6">
    <location>
        <begin position="308"/>
        <end position="333"/>
    </location>
</feature>
<feature type="transmembrane region" description="Helical" evidence="6">
    <location>
        <begin position="261"/>
        <end position="287"/>
    </location>
</feature>
<dbReference type="InterPro" id="IPR050833">
    <property type="entry name" value="Poly_Biosynth_Transport"/>
</dbReference>
<feature type="transmembrane region" description="Helical" evidence="6">
    <location>
        <begin position="12"/>
        <end position="36"/>
    </location>
</feature>
<proteinExistence type="predicted"/>
<evidence type="ECO:0000256" key="2">
    <source>
        <dbReference type="ARBA" id="ARBA00022475"/>
    </source>
</evidence>
<gene>
    <name evidence="7" type="ORF">Ami103574_07175</name>
</gene>
<feature type="transmembrane region" description="Helical" evidence="6">
    <location>
        <begin position="42"/>
        <end position="67"/>
    </location>
</feature>
<dbReference type="Pfam" id="PF01943">
    <property type="entry name" value="Polysacc_synt"/>
    <property type="match status" value="1"/>
</dbReference>
<evidence type="ECO:0000256" key="1">
    <source>
        <dbReference type="ARBA" id="ARBA00004651"/>
    </source>
</evidence>
<evidence type="ECO:0000313" key="8">
    <source>
        <dbReference type="Proteomes" id="UP000466848"/>
    </source>
</evidence>
<dbReference type="InterPro" id="IPR002797">
    <property type="entry name" value="Polysacc_synth"/>
</dbReference>
<feature type="transmembrane region" description="Helical" evidence="6">
    <location>
        <begin position="382"/>
        <end position="399"/>
    </location>
</feature>
<evidence type="ECO:0000256" key="4">
    <source>
        <dbReference type="ARBA" id="ARBA00022989"/>
    </source>
</evidence>
<evidence type="ECO:0000256" key="5">
    <source>
        <dbReference type="ARBA" id="ARBA00023136"/>
    </source>
</evidence>
<dbReference type="PANTHER" id="PTHR30250">
    <property type="entry name" value="PST FAMILY PREDICTED COLANIC ACID TRANSPORTER"/>
    <property type="match status" value="1"/>
</dbReference>
<keyword evidence="4 6" id="KW-1133">Transmembrane helix</keyword>
<dbReference type="Proteomes" id="UP000466848">
    <property type="component" value="Chromosome"/>
</dbReference>
<feature type="transmembrane region" description="Helical" evidence="6">
    <location>
        <begin position="220"/>
        <end position="241"/>
    </location>
</feature>
<feature type="transmembrane region" description="Helical" evidence="6">
    <location>
        <begin position="445"/>
        <end position="463"/>
    </location>
</feature>
<reference evidence="7 8" key="1">
    <citation type="submission" date="2020-02" db="EMBL/GenBank/DDBJ databases">
        <authorList>
            <person name="Kim Y.B."/>
            <person name="Roh S.W."/>
        </authorList>
    </citation>
    <scope>NUCLEOTIDE SEQUENCE [LARGE SCALE GENOMIC DNA]</scope>
    <source>
        <strain evidence="7 8">DSM 103574</strain>
    </source>
</reference>
<sequence length="511" mass="57906">MDLKKNELKMGVVLSYISTGLNMGIQLVYTPIMIHLLGKSEYGLYTLVGSVVSYLSLFSLGFTGAYLRFYARYHVEKDYKGIARLNGMFLLLFSVMSLAALICGMILVQYPRQIFGNKLTMEEIRIAQMLMTILVINIALTFPSGLMDSMISAHEKFLFQKLLSLTGIIFNPMICFPLLLLGYGSVAIVCVTTFITVLKLFVSLWYCLKKLHTHFIFSKLELSVLRQISAFSFFLFLNMIIDQINWSIDKFILGWVSGTGAVAIYGVGAQINSLFLNFSVAISSVFAPRVNRIAAENKKDMNNQFTKLFIKVGRIQFLILALVASGFVVFGQYFVTEIYATQEYVQAYFVAILLIISVMVPLTQNLGIEIQRAVNKQQARSVIYFVMAIINILISIPLARTFGPVGSAIGTAIALIIANGIVMNIYYHKAICINIIDFWKNIFQLFRGMVIPVAFGCFLMIFVEFTNTMSYLFLVVLYTTIYCLSMWFLGMNDEERHLVLQPIERIKKKYR</sequence>
<feature type="transmembrane region" description="Helical" evidence="6">
    <location>
        <begin position="405"/>
        <end position="425"/>
    </location>
</feature>
<keyword evidence="3 6" id="KW-0812">Transmembrane</keyword>
<dbReference type="PANTHER" id="PTHR30250:SF11">
    <property type="entry name" value="O-ANTIGEN TRANSPORTER-RELATED"/>
    <property type="match status" value="1"/>
</dbReference>
<name>A0A858BWL0_9FIRM</name>
<feature type="transmembrane region" description="Helical" evidence="6">
    <location>
        <begin position="126"/>
        <end position="146"/>
    </location>
</feature>
<comment type="subcellular location">
    <subcellularLocation>
        <location evidence="1">Cell membrane</location>
        <topology evidence="1">Multi-pass membrane protein</topology>
    </subcellularLocation>
</comment>